<feature type="binding site" evidence="3">
    <location>
        <position position="151"/>
    </location>
    <ligand>
        <name>Mn(2+)</name>
        <dbReference type="ChEBI" id="CHEBI:29035"/>
        <label>2</label>
    </ligand>
</feature>
<organism evidence="5">
    <name type="scientific">Sinorhizobium medicae</name>
    <dbReference type="NCBI Taxonomy" id="110321"/>
    <lineage>
        <taxon>Bacteria</taxon>
        <taxon>Pseudomonadati</taxon>
        <taxon>Pseudomonadota</taxon>
        <taxon>Alphaproteobacteria</taxon>
        <taxon>Hyphomicrobiales</taxon>
        <taxon>Rhizobiaceae</taxon>
        <taxon>Sinorhizobium/Ensifer group</taxon>
        <taxon>Sinorhizobium</taxon>
    </lineage>
</organism>
<comment type="caution">
    <text evidence="5">The sequence shown here is derived from an EMBL/GenBank/DDBJ whole genome shotgun (WGS) entry which is preliminary data.</text>
</comment>
<dbReference type="CDD" id="cd03886">
    <property type="entry name" value="M20_Acy1"/>
    <property type="match status" value="1"/>
</dbReference>
<dbReference type="GO" id="GO:0016787">
    <property type="term" value="F:hydrolase activity"/>
    <property type="evidence" value="ECO:0007669"/>
    <property type="project" value="UniProtKB-KW"/>
</dbReference>
<dbReference type="PIRSF" id="PIRSF005962">
    <property type="entry name" value="Pept_M20D_amidohydro"/>
    <property type="match status" value="1"/>
</dbReference>
<dbReference type="AlphaFoldDB" id="A0A6G1WHE5"/>
<protein>
    <submittedName>
        <fullName evidence="5">Amidohydrolase</fullName>
    </submittedName>
</protein>
<dbReference type="Pfam" id="PF01546">
    <property type="entry name" value="Peptidase_M20"/>
    <property type="match status" value="1"/>
</dbReference>
<feature type="binding site" evidence="3">
    <location>
        <position position="175"/>
    </location>
    <ligand>
        <name>Mn(2+)</name>
        <dbReference type="ChEBI" id="CHEBI:29035"/>
        <label>2</label>
    </ligand>
</feature>
<sequence>MAEKLSHSGVNDVASLLAAMVDENEARFIDIRRRIHEYPEIAFEEVRTAALVAETLASLGIEHQTGVGRTGVVGHIRGKRPGPTLLIRADMDALPMQEETGLAYASKIANRMHACGHDLHTATVLAVGAVLKRLEDRLAGNVRLIFQPAEEAVGGAKEMIADGVMEGVDMALSLHNRPEIPVGQFGIVHGYANAAVDSFDITVHGKGGHAARPYAAVDPIVIAAQLIGQLQTIVSRDVRALDACVVTVGSIHAGEARNIIPERCELKGTVRSRQPEARDAAEAGLRRLCEGVGLSFRAGCELTYRRGTPPIFNDAGMLQRTMGAISAQLGDVAFDYEPSMGGEDFALIAQMVPAFRLLVGSSQPGRSDKVHNPDYQPDERSIAFGTLALARTAVDLLS</sequence>
<evidence type="ECO:0000256" key="2">
    <source>
        <dbReference type="ARBA" id="ARBA00022801"/>
    </source>
</evidence>
<reference evidence="5" key="1">
    <citation type="journal article" date="2013" name="Genome Biol.">
        <title>Comparative genomics of the core and accessory genomes of 48 Sinorhizobium strains comprising five genospecies.</title>
        <authorList>
            <person name="Sugawara M."/>
            <person name="Epstein B."/>
            <person name="Badgley B.D."/>
            <person name="Unno T."/>
            <person name="Xu L."/>
            <person name="Reese J."/>
            <person name="Gyaneshwar P."/>
            <person name="Denny R."/>
            <person name="Mudge J."/>
            <person name="Bharti A.K."/>
            <person name="Farmer A.D."/>
            <person name="May G.D."/>
            <person name="Woodward J.E."/>
            <person name="Medigue C."/>
            <person name="Vallenet D."/>
            <person name="Lajus A."/>
            <person name="Rouy Z."/>
            <person name="Martinez-Vaz B."/>
            <person name="Tiffin P."/>
            <person name="Young N.D."/>
            <person name="Sadowsky M.J."/>
        </authorList>
    </citation>
    <scope>NUCLEOTIDE SEQUENCE</scope>
    <source>
        <strain evidence="5">M1</strain>
    </source>
</reference>
<dbReference type="Gene3D" id="3.40.630.10">
    <property type="entry name" value="Zn peptidases"/>
    <property type="match status" value="1"/>
</dbReference>
<keyword evidence="3" id="KW-0464">Manganese</keyword>
<evidence type="ECO:0000256" key="1">
    <source>
        <dbReference type="ARBA" id="ARBA00006153"/>
    </source>
</evidence>
<dbReference type="FunFam" id="3.30.70.360:FF:000014">
    <property type="entry name" value="N-acyl-L-amino acid amidohydrolase"/>
    <property type="match status" value="1"/>
</dbReference>
<gene>
    <name evidence="5" type="ORF">GHJ91_07605</name>
</gene>
<dbReference type="Pfam" id="PF07687">
    <property type="entry name" value="M20_dimer"/>
    <property type="match status" value="1"/>
</dbReference>
<feature type="binding site" evidence="3">
    <location>
        <position position="371"/>
    </location>
    <ligand>
        <name>Mn(2+)</name>
        <dbReference type="ChEBI" id="CHEBI:29035"/>
        <label>2</label>
    </ligand>
</feature>
<dbReference type="NCBIfam" id="TIGR01891">
    <property type="entry name" value="amidohydrolases"/>
    <property type="match status" value="1"/>
</dbReference>
<dbReference type="SUPFAM" id="SSF53187">
    <property type="entry name" value="Zn-dependent exopeptidases"/>
    <property type="match status" value="1"/>
</dbReference>
<feature type="domain" description="Peptidase M20 dimerisation" evidence="4">
    <location>
        <begin position="197"/>
        <end position="290"/>
    </location>
</feature>
<dbReference type="RefSeq" id="WP_102045377.1">
    <property type="nucleotide sequence ID" value="NZ_NBUA01000041.1"/>
</dbReference>
<dbReference type="GeneID" id="61614594"/>
<dbReference type="GO" id="GO:0046872">
    <property type="term" value="F:metal ion binding"/>
    <property type="evidence" value="ECO:0007669"/>
    <property type="project" value="UniProtKB-KW"/>
</dbReference>
<name>A0A6G1WHE5_9HYPH</name>
<comment type="similarity">
    <text evidence="1">Belongs to the peptidase M20 family.</text>
</comment>
<dbReference type="PANTHER" id="PTHR11014">
    <property type="entry name" value="PEPTIDASE M20 FAMILY MEMBER"/>
    <property type="match status" value="1"/>
</dbReference>
<accession>A0A6G1WHE5</accession>
<proteinExistence type="inferred from homology"/>
<dbReference type="PANTHER" id="PTHR11014:SF63">
    <property type="entry name" value="METALLOPEPTIDASE, PUTATIVE (AFU_ORTHOLOGUE AFUA_6G09600)-RELATED"/>
    <property type="match status" value="1"/>
</dbReference>
<evidence type="ECO:0000313" key="5">
    <source>
        <dbReference type="EMBL" id="MQW69045.1"/>
    </source>
</evidence>
<feature type="binding site" evidence="3">
    <location>
        <position position="117"/>
    </location>
    <ligand>
        <name>Mn(2+)</name>
        <dbReference type="ChEBI" id="CHEBI:29035"/>
        <label>2</label>
    </ligand>
</feature>
<feature type="binding site" evidence="3">
    <location>
        <position position="115"/>
    </location>
    <ligand>
        <name>Mn(2+)</name>
        <dbReference type="ChEBI" id="CHEBI:29035"/>
        <label>2</label>
    </ligand>
</feature>
<evidence type="ECO:0000256" key="3">
    <source>
        <dbReference type="PIRSR" id="PIRSR005962-1"/>
    </source>
</evidence>
<keyword evidence="3" id="KW-0479">Metal-binding</keyword>
<dbReference type="Gene3D" id="3.30.70.360">
    <property type="match status" value="1"/>
</dbReference>
<dbReference type="InterPro" id="IPR017439">
    <property type="entry name" value="Amidohydrolase"/>
</dbReference>
<dbReference type="SUPFAM" id="SSF55031">
    <property type="entry name" value="Bacterial exopeptidase dimerisation domain"/>
    <property type="match status" value="1"/>
</dbReference>
<dbReference type="InterPro" id="IPR036264">
    <property type="entry name" value="Bact_exopeptidase_dim_dom"/>
</dbReference>
<keyword evidence="2 5" id="KW-0378">Hydrolase</keyword>
<evidence type="ECO:0000259" key="4">
    <source>
        <dbReference type="Pfam" id="PF07687"/>
    </source>
</evidence>
<dbReference type="InterPro" id="IPR011650">
    <property type="entry name" value="Peptidase_M20_dimer"/>
</dbReference>
<comment type="cofactor">
    <cofactor evidence="3">
        <name>Mn(2+)</name>
        <dbReference type="ChEBI" id="CHEBI:29035"/>
    </cofactor>
    <text evidence="3">The Mn(2+) ion enhances activity.</text>
</comment>
<dbReference type="EMBL" id="WISB01000042">
    <property type="protein sequence ID" value="MQW69045.1"/>
    <property type="molecule type" value="Genomic_DNA"/>
</dbReference>
<dbReference type="InterPro" id="IPR002933">
    <property type="entry name" value="Peptidase_M20"/>
</dbReference>